<dbReference type="GO" id="GO:0004197">
    <property type="term" value="F:cysteine-type endopeptidase activity"/>
    <property type="evidence" value="ECO:0007669"/>
    <property type="project" value="InterPro"/>
</dbReference>
<dbReference type="NCBIfam" id="NF047832">
    <property type="entry name" value="caspase_w_EACC1"/>
    <property type="match status" value="1"/>
</dbReference>
<accession>A0A5B0AUQ2</accession>
<comment type="caution">
    <text evidence="3">The sequence shown here is derived from an EMBL/GenBank/DDBJ whole genome shotgun (WGS) entry which is preliminary data.</text>
</comment>
<dbReference type="InterPro" id="IPR029030">
    <property type="entry name" value="Caspase-like_dom_sf"/>
</dbReference>
<dbReference type="EMBL" id="VDFC01000046">
    <property type="protein sequence ID" value="KAA0932229.1"/>
    <property type="molecule type" value="Genomic_DNA"/>
</dbReference>
<protein>
    <submittedName>
        <fullName evidence="3">Caspase family protein</fullName>
    </submittedName>
</protein>
<dbReference type="AlphaFoldDB" id="A0A5B0AUQ2"/>
<feature type="domain" description="Peptidase C14 caspase" evidence="2">
    <location>
        <begin position="11"/>
        <end position="221"/>
    </location>
</feature>
<dbReference type="Pfam" id="PF00656">
    <property type="entry name" value="Peptidase_C14"/>
    <property type="match status" value="1"/>
</dbReference>
<organism evidence="3 4">
    <name type="scientific">Streptomyces apricus</name>
    <dbReference type="NCBI Taxonomy" id="1828112"/>
    <lineage>
        <taxon>Bacteria</taxon>
        <taxon>Bacillati</taxon>
        <taxon>Actinomycetota</taxon>
        <taxon>Actinomycetes</taxon>
        <taxon>Kitasatosporales</taxon>
        <taxon>Streptomycetaceae</taxon>
        <taxon>Streptomyces</taxon>
    </lineage>
</organism>
<feature type="region of interest" description="Disordered" evidence="1">
    <location>
        <begin position="251"/>
        <end position="277"/>
    </location>
</feature>
<keyword evidence="4" id="KW-1185">Reference proteome</keyword>
<feature type="compositionally biased region" description="Polar residues" evidence="1">
    <location>
        <begin position="259"/>
        <end position="271"/>
    </location>
</feature>
<dbReference type="SUPFAM" id="SSF52129">
    <property type="entry name" value="Caspase-like"/>
    <property type="match status" value="1"/>
</dbReference>
<dbReference type="InterPro" id="IPR011600">
    <property type="entry name" value="Pept_C14_caspase"/>
</dbReference>
<evidence type="ECO:0000259" key="2">
    <source>
        <dbReference type="Pfam" id="PF00656"/>
    </source>
</evidence>
<evidence type="ECO:0000256" key="1">
    <source>
        <dbReference type="SAM" id="MobiDB-lite"/>
    </source>
</evidence>
<reference evidence="3 4" key="1">
    <citation type="submission" date="2019-05" db="EMBL/GenBank/DDBJ databases">
        <authorList>
            <person name="Hariharan J."/>
            <person name="Choudoir M.J."/>
            <person name="Diebold P."/>
            <person name="Panke-Buisse K."/>
            <person name="Buckley D.H."/>
        </authorList>
    </citation>
    <scope>NUCLEOTIDE SEQUENCE [LARGE SCALE GENOMIC DNA]</scope>
    <source>
        <strain evidence="3 4">SUN51</strain>
    </source>
</reference>
<name>A0A5B0AUQ2_9ACTN</name>
<dbReference type="SUPFAM" id="SSF48452">
    <property type="entry name" value="TPR-like"/>
    <property type="match status" value="1"/>
</dbReference>
<gene>
    <name evidence="3" type="ORF">FGF04_25945</name>
</gene>
<dbReference type="Gene3D" id="1.25.40.10">
    <property type="entry name" value="Tetratricopeptide repeat domain"/>
    <property type="match status" value="1"/>
</dbReference>
<dbReference type="Gene3D" id="3.40.50.1460">
    <property type="match status" value="1"/>
</dbReference>
<dbReference type="RefSeq" id="WP_149513647.1">
    <property type="nucleotide sequence ID" value="NZ_VDFC01000046.1"/>
</dbReference>
<dbReference type="GO" id="GO:0006508">
    <property type="term" value="P:proteolysis"/>
    <property type="evidence" value="ECO:0007669"/>
    <property type="project" value="InterPro"/>
</dbReference>
<sequence length="502" mass="55135">MQLSDPATSEAVLIGNYSYTQMEDLPAVSNNVERLAELLCDSKYWGLPSKNCTKVAQASRDDILDSVHKATVKAVDTLIFYFAGHGLIHPTTGELYLGVAEAAPGLLFKALRYGDVRDLILGEGSGPRIKARKKVVILDCCWSGLALDGGMSAGDRAGQLTNIAGTYILTATAETKQALAPPGERYTAFTGELISVIEEGIIGASELISMASLYDETYTRLTSRSLPEPQQRNRNNSGFISIFRNIAHRDGLPSPGRVSEQNQALQSTPTNPAREDLMNGSAFEVSYGLARSSGTFSSVDQLLADSNFPHAINEDTGKVHDDEKLKSLAWSLHARSRDLAEANQQQQAMATAQEALEIHRNLANRDPDTHLEGLADYLESHVYQLQDFKQRKAAIAASQEALEIRRRLAKINPEKHLESLARSLDFHSRNLADASQRDAAMATAQEALEIHRNLANRDPDTHLEGLADYLESHVYQLKEMGLKQEALAVSEEAISIRRRLAR</sequence>
<evidence type="ECO:0000313" key="4">
    <source>
        <dbReference type="Proteomes" id="UP000324965"/>
    </source>
</evidence>
<proteinExistence type="predicted"/>
<evidence type="ECO:0000313" key="3">
    <source>
        <dbReference type="EMBL" id="KAA0932229.1"/>
    </source>
</evidence>
<dbReference type="OrthoDB" id="3542505at2"/>
<dbReference type="InterPro" id="IPR011990">
    <property type="entry name" value="TPR-like_helical_dom_sf"/>
</dbReference>
<dbReference type="Proteomes" id="UP000324965">
    <property type="component" value="Unassembled WGS sequence"/>
</dbReference>